<evidence type="ECO:0000313" key="1">
    <source>
        <dbReference type="EMBL" id="RDX82790.1"/>
    </source>
</evidence>
<dbReference type="AlphaFoldDB" id="A0A371FX54"/>
<gene>
    <name evidence="1" type="ORF">CR513_36370</name>
</gene>
<keyword evidence="2" id="KW-1185">Reference proteome</keyword>
<comment type="caution">
    <text evidence="1">The sequence shown here is derived from an EMBL/GenBank/DDBJ whole genome shotgun (WGS) entry which is preliminary data.</text>
</comment>
<accession>A0A371FX54</accession>
<protein>
    <submittedName>
        <fullName evidence="1">Uncharacterized protein</fullName>
    </submittedName>
</protein>
<sequence length="160" mass="18290">MAFDQAGEQRKFQLQELVKRFHDQKILRKDFQIGQKVLLFNLRLKLIIGKLRSKYDGPFVVTNIFPHGAIQLKNEHTNSIFQVNGHQVKPFHEGPAPATDDMESSTDPLYDLDPEIELTFHRLRKARNIVVSDFSNSVSNSPVTNISDSIEYSSTNSFAE</sequence>
<proteinExistence type="predicted"/>
<organism evidence="1 2">
    <name type="scientific">Mucuna pruriens</name>
    <name type="common">Velvet bean</name>
    <name type="synonym">Dolichos pruriens</name>
    <dbReference type="NCBI Taxonomy" id="157652"/>
    <lineage>
        <taxon>Eukaryota</taxon>
        <taxon>Viridiplantae</taxon>
        <taxon>Streptophyta</taxon>
        <taxon>Embryophyta</taxon>
        <taxon>Tracheophyta</taxon>
        <taxon>Spermatophyta</taxon>
        <taxon>Magnoliopsida</taxon>
        <taxon>eudicotyledons</taxon>
        <taxon>Gunneridae</taxon>
        <taxon>Pentapetalae</taxon>
        <taxon>rosids</taxon>
        <taxon>fabids</taxon>
        <taxon>Fabales</taxon>
        <taxon>Fabaceae</taxon>
        <taxon>Papilionoideae</taxon>
        <taxon>50 kb inversion clade</taxon>
        <taxon>NPAAA clade</taxon>
        <taxon>indigoferoid/millettioid clade</taxon>
        <taxon>Phaseoleae</taxon>
        <taxon>Mucuna</taxon>
    </lineage>
</organism>
<dbReference type="Proteomes" id="UP000257109">
    <property type="component" value="Unassembled WGS sequence"/>
</dbReference>
<feature type="non-terminal residue" evidence="1">
    <location>
        <position position="1"/>
    </location>
</feature>
<dbReference type="EMBL" id="QJKJ01007551">
    <property type="protein sequence ID" value="RDX82790.1"/>
    <property type="molecule type" value="Genomic_DNA"/>
</dbReference>
<name>A0A371FX54_MUCPR</name>
<reference evidence="1" key="1">
    <citation type="submission" date="2018-05" db="EMBL/GenBank/DDBJ databases">
        <title>Draft genome of Mucuna pruriens seed.</title>
        <authorList>
            <person name="Nnadi N.E."/>
            <person name="Vos R."/>
            <person name="Hasami M.H."/>
            <person name="Devisetty U.K."/>
            <person name="Aguiy J.C."/>
        </authorList>
    </citation>
    <scope>NUCLEOTIDE SEQUENCE [LARGE SCALE GENOMIC DNA]</scope>
    <source>
        <strain evidence="1">JCA_2017</strain>
    </source>
</reference>
<dbReference type="OrthoDB" id="2732387at2759"/>
<evidence type="ECO:0000313" key="2">
    <source>
        <dbReference type="Proteomes" id="UP000257109"/>
    </source>
</evidence>